<dbReference type="EMBL" id="CAKKNE010000001">
    <property type="protein sequence ID" value="CAH0366680.1"/>
    <property type="molecule type" value="Genomic_DNA"/>
</dbReference>
<protein>
    <recommendedName>
        <fullName evidence="4">Glycosyl transferase CAP10 domain-containing protein</fullName>
    </recommendedName>
</protein>
<evidence type="ECO:0000313" key="6">
    <source>
        <dbReference type="Proteomes" id="UP000789595"/>
    </source>
</evidence>
<dbReference type="Proteomes" id="UP000789595">
    <property type="component" value="Unassembled WGS sequence"/>
</dbReference>
<dbReference type="PANTHER" id="PTHR12203">
    <property type="entry name" value="KDEL LYS-ASP-GLU-LEU CONTAINING - RELATED"/>
    <property type="match status" value="1"/>
</dbReference>
<dbReference type="InterPro" id="IPR051091">
    <property type="entry name" value="O-Glucosyltr/Glycosyltrsf_90"/>
</dbReference>
<keyword evidence="6" id="KW-1185">Reference proteome</keyword>
<gene>
    <name evidence="5" type="ORF">PECAL_1P31860</name>
</gene>
<evidence type="ECO:0000256" key="1">
    <source>
        <dbReference type="ARBA" id="ARBA00010118"/>
    </source>
</evidence>
<dbReference type="AlphaFoldDB" id="A0A8J2S961"/>
<feature type="signal peptide" evidence="3">
    <location>
        <begin position="1"/>
        <end position="21"/>
    </location>
</feature>
<comment type="similarity">
    <text evidence="1">Belongs to the glycosyltransferase 90 family.</text>
</comment>
<keyword evidence="3" id="KW-0732">Signal</keyword>
<name>A0A8J2S961_9STRA</name>
<organism evidence="5 6">
    <name type="scientific">Pelagomonas calceolata</name>
    <dbReference type="NCBI Taxonomy" id="35677"/>
    <lineage>
        <taxon>Eukaryota</taxon>
        <taxon>Sar</taxon>
        <taxon>Stramenopiles</taxon>
        <taxon>Ochrophyta</taxon>
        <taxon>Pelagophyceae</taxon>
        <taxon>Pelagomonadales</taxon>
        <taxon>Pelagomonadaceae</taxon>
        <taxon>Pelagomonas</taxon>
    </lineage>
</organism>
<sequence length="508" mass="56147">MLRLALPRLILLRVLVAQSAAHTNDHCSCHSVKSKTFTRLMFERGFRAAAAHRAPSNLKLSPPPRRDLMKPVLEELWRSLRAERRQVTTADGAARELARALNETGDWVLVYNNRVYVPTEFYHAADHARHVTMIRESAALLGLPNAIYAVNTGTRGPSGCNGRPVSLTINKQSGYEQCGVLIPNIFFDNTHGSLIRWARETEAVSHDAVPFRERRPVAFFRGSLHHDTWDTDEACASTAFGNYARLQAFAAAVEHPDLVDAACVDGGDTKTKCRVPPPQCVGSVEDYNSGLAEGEDVHGEHARFDTFRRSKYLLLLPGAFTGSYSKNANHLWRTGGVVLRWVAPYVEWYTPALVPGANYLDVSRHSVAETVRALEANPAAAEAIGRAGREIHDQLLCPLCLANWLRTTLEAYHEHLGLELVLGHPAEASKFFRAHLPCDRMIEVMREGHPRARPMNADDPFHPCRRGGPLANGSWWSADHAAASEQLRQAEAGEAPLGGTARKHLGLS</sequence>
<reference evidence="5" key="1">
    <citation type="submission" date="2021-11" db="EMBL/GenBank/DDBJ databases">
        <authorList>
            <consortium name="Genoscope - CEA"/>
            <person name="William W."/>
        </authorList>
    </citation>
    <scope>NUCLEOTIDE SEQUENCE</scope>
</reference>
<evidence type="ECO:0000259" key="4">
    <source>
        <dbReference type="Pfam" id="PF05686"/>
    </source>
</evidence>
<accession>A0A8J2S961</accession>
<comment type="caution">
    <text evidence="5">The sequence shown here is derived from an EMBL/GenBank/DDBJ whole genome shotgun (WGS) entry which is preliminary data.</text>
</comment>
<dbReference type="InterPro" id="IPR006598">
    <property type="entry name" value="CAP10"/>
</dbReference>
<feature type="domain" description="Glycosyl transferase CAP10" evidence="4">
    <location>
        <begin position="194"/>
        <end position="394"/>
    </location>
</feature>
<evidence type="ECO:0000256" key="2">
    <source>
        <dbReference type="ARBA" id="ARBA00022679"/>
    </source>
</evidence>
<dbReference type="Pfam" id="PF05686">
    <property type="entry name" value="Glyco_transf_90"/>
    <property type="match status" value="1"/>
</dbReference>
<dbReference type="GO" id="GO:0016740">
    <property type="term" value="F:transferase activity"/>
    <property type="evidence" value="ECO:0007669"/>
    <property type="project" value="UniProtKB-KW"/>
</dbReference>
<feature type="chain" id="PRO_5035173839" description="Glycosyl transferase CAP10 domain-containing protein" evidence="3">
    <location>
        <begin position="22"/>
        <end position="508"/>
    </location>
</feature>
<keyword evidence="2" id="KW-0808">Transferase</keyword>
<evidence type="ECO:0000256" key="3">
    <source>
        <dbReference type="SAM" id="SignalP"/>
    </source>
</evidence>
<dbReference type="PANTHER" id="PTHR12203:SF35">
    <property type="entry name" value="PROTEIN O-GLUCOSYLTRANSFERASE 1"/>
    <property type="match status" value="1"/>
</dbReference>
<evidence type="ECO:0000313" key="5">
    <source>
        <dbReference type="EMBL" id="CAH0366680.1"/>
    </source>
</evidence>
<proteinExistence type="inferred from homology"/>